<organism evidence="2 3">
    <name type="scientific">Bipolaris oryzae ATCC 44560</name>
    <dbReference type="NCBI Taxonomy" id="930090"/>
    <lineage>
        <taxon>Eukaryota</taxon>
        <taxon>Fungi</taxon>
        <taxon>Dikarya</taxon>
        <taxon>Ascomycota</taxon>
        <taxon>Pezizomycotina</taxon>
        <taxon>Dothideomycetes</taxon>
        <taxon>Pleosporomycetidae</taxon>
        <taxon>Pleosporales</taxon>
        <taxon>Pleosporineae</taxon>
        <taxon>Pleosporaceae</taxon>
        <taxon>Bipolaris</taxon>
    </lineage>
</organism>
<reference evidence="2 3" key="1">
    <citation type="journal article" date="2013" name="PLoS Genet.">
        <title>Comparative genome structure, secondary metabolite, and effector coding capacity across Cochliobolus pathogens.</title>
        <authorList>
            <person name="Condon B.J."/>
            <person name="Leng Y."/>
            <person name="Wu D."/>
            <person name="Bushley K.E."/>
            <person name="Ohm R.A."/>
            <person name="Otillar R."/>
            <person name="Martin J."/>
            <person name="Schackwitz W."/>
            <person name="Grimwood J."/>
            <person name="MohdZainudin N."/>
            <person name="Xue C."/>
            <person name="Wang R."/>
            <person name="Manning V.A."/>
            <person name="Dhillon B."/>
            <person name="Tu Z.J."/>
            <person name="Steffenson B.J."/>
            <person name="Salamov A."/>
            <person name="Sun H."/>
            <person name="Lowry S."/>
            <person name="LaButti K."/>
            <person name="Han J."/>
            <person name="Copeland A."/>
            <person name="Lindquist E."/>
            <person name="Barry K."/>
            <person name="Schmutz J."/>
            <person name="Baker S.E."/>
            <person name="Ciuffetti L.M."/>
            <person name="Grigoriev I.V."/>
            <person name="Zhong S."/>
            <person name="Turgeon B.G."/>
        </authorList>
    </citation>
    <scope>NUCLEOTIDE SEQUENCE [LARGE SCALE GENOMIC DNA]</scope>
    <source>
        <strain evidence="2 3">ATCC 44560</strain>
    </source>
</reference>
<dbReference type="RefSeq" id="XP_007690200.1">
    <property type="nucleotide sequence ID" value="XM_007692010.1"/>
</dbReference>
<evidence type="ECO:0000313" key="2">
    <source>
        <dbReference type="EMBL" id="EUC43277.1"/>
    </source>
</evidence>
<sequence>VETHVCASDGRRPGSRVGTAGRRADSNAPSSALDGQHRENCVSKHLILFNSEFCRFPFIARIGTVLNMCTPCRWSVL</sequence>
<name>W6YV13_COCMI</name>
<evidence type="ECO:0000313" key="3">
    <source>
        <dbReference type="Proteomes" id="UP000054032"/>
    </source>
</evidence>
<keyword evidence="3" id="KW-1185">Reference proteome</keyword>
<feature type="region of interest" description="Disordered" evidence="1">
    <location>
        <begin position="1"/>
        <end position="35"/>
    </location>
</feature>
<gene>
    <name evidence="2" type="ORF">COCMIDRAFT_101272</name>
</gene>
<dbReference type="Proteomes" id="UP000054032">
    <property type="component" value="Unassembled WGS sequence"/>
</dbReference>
<dbReference type="KEGG" id="bor:COCMIDRAFT_101272"/>
<dbReference type="AlphaFoldDB" id="W6YV13"/>
<dbReference type="EMBL" id="KI964034">
    <property type="protein sequence ID" value="EUC43277.1"/>
    <property type="molecule type" value="Genomic_DNA"/>
</dbReference>
<accession>W6YV13</accession>
<evidence type="ECO:0000256" key="1">
    <source>
        <dbReference type="SAM" id="MobiDB-lite"/>
    </source>
</evidence>
<dbReference type="HOGENOM" id="CLU_2644579_0_0_1"/>
<feature type="non-terminal residue" evidence="2">
    <location>
        <position position="1"/>
    </location>
</feature>
<proteinExistence type="predicted"/>
<dbReference type="GeneID" id="19117843"/>
<protein>
    <submittedName>
        <fullName evidence="2">Uncharacterized protein</fullName>
    </submittedName>
</protein>